<feature type="domain" description="Nitroreductase" evidence="3">
    <location>
        <begin position="21"/>
        <end position="62"/>
    </location>
</feature>
<dbReference type="Gene3D" id="3.40.109.10">
    <property type="entry name" value="NADH Oxidase"/>
    <property type="match status" value="1"/>
</dbReference>
<protein>
    <submittedName>
        <fullName evidence="4">Nitroreductase family protein</fullName>
    </submittedName>
</protein>
<accession>A0ABW5BDL0</accession>
<dbReference type="Proteomes" id="UP001597294">
    <property type="component" value="Unassembled WGS sequence"/>
</dbReference>
<evidence type="ECO:0000313" key="5">
    <source>
        <dbReference type="Proteomes" id="UP001597294"/>
    </source>
</evidence>
<dbReference type="CDD" id="cd02138">
    <property type="entry name" value="TdsD-like"/>
    <property type="match status" value="1"/>
</dbReference>
<evidence type="ECO:0000256" key="2">
    <source>
        <dbReference type="ARBA" id="ARBA00023002"/>
    </source>
</evidence>
<comment type="similarity">
    <text evidence="1">Belongs to the nitroreductase family.</text>
</comment>
<dbReference type="PANTHER" id="PTHR43673">
    <property type="entry name" value="NAD(P)H NITROREDUCTASE YDGI-RELATED"/>
    <property type="match status" value="1"/>
</dbReference>
<dbReference type="InterPro" id="IPR029479">
    <property type="entry name" value="Nitroreductase"/>
</dbReference>
<name>A0ABW5BDL0_9PROT</name>
<dbReference type="RefSeq" id="WP_380247479.1">
    <property type="nucleotide sequence ID" value="NZ_JBHUII010000001.1"/>
</dbReference>
<proteinExistence type="inferred from homology"/>
<evidence type="ECO:0000313" key="4">
    <source>
        <dbReference type="EMBL" id="MFD2204172.1"/>
    </source>
</evidence>
<organism evidence="4 5">
    <name type="scientific">Kiloniella antarctica</name>
    <dbReference type="NCBI Taxonomy" id="1550907"/>
    <lineage>
        <taxon>Bacteria</taxon>
        <taxon>Pseudomonadati</taxon>
        <taxon>Pseudomonadota</taxon>
        <taxon>Alphaproteobacteria</taxon>
        <taxon>Rhodospirillales</taxon>
        <taxon>Kiloniellaceae</taxon>
        <taxon>Kiloniella</taxon>
    </lineage>
</organism>
<keyword evidence="5" id="KW-1185">Reference proteome</keyword>
<sequence>MTKTMNADRISEYPIEPLFLDRWSPRAFEATVIPASDLLTILEAARWAPSAFNVQPWRFLYSQRDDAHWQQYLSLLDPFNESWAQHASALVFVLSDTVISGDESRPDSVSNYNSFDTGAAWAQLALQTTALGYQAHGMAGVHFDKLRESLSIPERYKIEIAVAIGKRADPKMLPKELQEREAPSQRRAIEEIAFTGAFPK</sequence>
<comment type="caution">
    <text evidence="4">The sequence shown here is derived from an EMBL/GenBank/DDBJ whole genome shotgun (WGS) entry which is preliminary data.</text>
</comment>
<keyword evidence="2" id="KW-0560">Oxidoreductase</keyword>
<evidence type="ECO:0000259" key="3">
    <source>
        <dbReference type="Pfam" id="PF00881"/>
    </source>
</evidence>
<reference evidence="5" key="1">
    <citation type="journal article" date="2019" name="Int. J. Syst. Evol. Microbiol.">
        <title>The Global Catalogue of Microorganisms (GCM) 10K type strain sequencing project: providing services to taxonomists for standard genome sequencing and annotation.</title>
        <authorList>
            <consortium name="The Broad Institute Genomics Platform"/>
            <consortium name="The Broad Institute Genome Sequencing Center for Infectious Disease"/>
            <person name="Wu L."/>
            <person name="Ma J."/>
        </authorList>
    </citation>
    <scope>NUCLEOTIDE SEQUENCE [LARGE SCALE GENOMIC DNA]</scope>
    <source>
        <strain evidence="5">CGMCC 4.7192</strain>
    </source>
</reference>
<dbReference type="PANTHER" id="PTHR43673:SF10">
    <property type="entry name" value="NADH DEHYDROGENASE_NAD(P)H NITROREDUCTASE XCC3605-RELATED"/>
    <property type="match status" value="1"/>
</dbReference>
<evidence type="ECO:0000256" key="1">
    <source>
        <dbReference type="ARBA" id="ARBA00007118"/>
    </source>
</evidence>
<dbReference type="EMBL" id="JBHUII010000001">
    <property type="protein sequence ID" value="MFD2204172.1"/>
    <property type="molecule type" value="Genomic_DNA"/>
</dbReference>
<feature type="domain" description="Nitroreductase" evidence="3">
    <location>
        <begin position="78"/>
        <end position="166"/>
    </location>
</feature>
<gene>
    <name evidence="4" type="ORF">ACFSKO_01030</name>
</gene>
<dbReference type="Pfam" id="PF00881">
    <property type="entry name" value="Nitroreductase"/>
    <property type="match status" value="2"/>
</dbReference>
<dbReference type="SUPFAM" id="SSF55469">
    <property type="entry name" value="FMN-dependent nitroreductase-like"/>
    <property type="match status" value="1"/>
</dbReference>
<dbReference type="InterPro" id="IPR000415">
    <property type="entry name" value="Nitroreductase-like"/>
</dbReference>